<dbReference type="AlphaFoldDB" id="A0A5B7JUZ2"/>
<sequence>MRHRGLVGIMFSVPFALGNMLLPGVAYLVRDWRHLHLAISVPVILLISNTM</sequence>
<evidence type="ECO:0000256" key="1">
    <source>
        <dbReference type="SAM" id="Phobius"/>
    </source>
</evidence>
<keyword evidence="3" id="KW-1185">Reference proteome</keyword>
<accession>A0A5B7JUZ2</accession>
<feature type="transmembrane region" description="Helical" evidence="1">
    <location>
        <begin position="6"/>
        <end position="29"/>
    </location>
</feature>
<comment type="caution">
    <text evidence="2">The sequence shown here is derived from an EMBL/GenBank/DDBJ whole genome shotgun (WGS) entry which is preliminary data.</text>
</comment>
<protein>
    <submittedName>
        <fullName evidence="2">Solute carrier family 22 member 20</fullName>
    </submittedName>
</protein>
<dbReference type="OrthoDB" id="2544694at2759"/>
<gene>
    <name evidence="2" type="primary">SLC22A20</name>
    <name evidence="2" type="ORF">E2C01_092251</name>
</gene>
<evidence type="ECO:0000313" key="2">
    <source>
        <dbReference type="EMBL" id="MPC96967.1"/>
    </source>
</evidence>
<dbReference type="EMBL" id="VSRR010108058">
    <property type="protein sequence ID" value="MPC96967.1"/>
    <property type="molecule type" value="Genomic_DNA"/>
</dbReference>
<keyword evidence="1" id="KW-1133">Transmembrane helix</keyword>
<reference evidence="2 3" key="1">
    <citation type="submission" date="2019-05" db="EMBL/GenBank/DDBJ databases">
        <title>Another draft genome of Portunus trituberculatus and its Hox gene families provides insights of decapod evolution.</title>
        <authorList>
            <person name="Jeong J.-H."/>
            <person name="Song I."/>
            <person name="Kim S."/>
            <person name="Choi T."/>
            <person name="Kim D."/>
            <person name="Ryu S."/>
            <person name="Kim W."/>
        </authorList>
    </citation>
    <scope>NUCLEOTIDE SEQUENCE [LARGE SCALE GENOMIC DNA]</scope>
    <source>
        <tissue evidence="2">Muscle</tissue>
    </source>
</reference>
<evidence type="ECO:0000313" key="3">
    <source>
        <dbReference type="Proteomes" id="UP000324222"/>
    </source>
</evidence>
<proteinExistence type="predicted"/>
<keyword evidence="1" id="KW-0812">Transmembrane</keyword>
<dbReference type="Proteomes" id="UP000324222">
    <property type="component" value="Unassembled WGS sequence"/>
</dbReference>
<organism evidence="2 3">
    <name type="scientific">Portunus trituberculatus</name>
    <name type="common">Swimming crab</name>
    <name type="synonym">Neptunus trituberculatus</name>
    <dbReference type="NCBI Taxonomy" id="210409"/>
    <lineage>
        <taxon>Eukaryota</taxon>
        <taxon>Metazoa</taxon>
        <taxon>Ecdysozoa</taxon>
        <taxon>Arthropoda</taxon>
        <taxon>Crustacea</taxon>
        <taxon>Multicrustacea</taxon>
        <taxon>Malacostraca</taxon>
        <taxon>Eumalacostraca</taxon>
        <taxon>Eucarida</taxon>
        <taxon>Decapoda</taxon>
        <taxon>Pleocyemata</taxon>
        <taxon>Brachyura</taxon>
        <taxon>Eubrachyura</taxon>
        <taxon>Portunoidea</taxon>
        <taxon>Portunidae</taxon>
        <taxon>Portuninae</taxon>
        <taxon>Portunus</taxon>
    </lineage>
</organism>
<name>A0A5B7JUZ2_PORTR</name>
<keyword evidence="1" id="KW-0472">Membrane</keyword>